<name>A0A5N6L2I0_9ROSI</name>
<dbReference type="Pfam" id="PF20354">
    <property type="entry name" value="DUF6649"/>
    <property type="match status" value="1"/>
</dbReference>
<accession>A0A5N6L2I0</accession>
<reference evidence="2 3" key="1">
    <citation type="submission" date="2019-06" db="EMBL/GenBank/DDBJ databases">
        <title>A chromosomal-level reference genome of Carpinus fangiana (Coryloideae, Betulaceae).</title>
        <authorList>
            <person name="Yang X."/>
            <person name="Wang Z."/>
            <person name="Zhang L."/>
            <person name="Hao G."/>
            <person name="Liu J."/>
            <person name="Yang Y."/>
        </authorList>
    </citation>
    <scope>NUCLEOTIDE SEQUENCE [LARGE SCALE GENOMIC DNA]</scope>
    <source>
        <strain evidence="2">Cfa_2016G</strain>
        <tissue evidence="2">Leaf</tissue>
    </source>
</reference>
<evidence type="ECO:0000313" key="2">
    <source>
        <dbReference type="EMBL" id="KAB8596101.1"/>
    </source>
</evidence>
<dbReference type="OrthoDB" id="5345504at2759"/>
<dbReference type="InterPro" id="IPR046591">
    <property type="entry name" value="DUF6649"/>
</dbReference>
<dbReference type="EMBL" id="VIBQ01000070">
    <property type="protein sequence ID" value="KAB8596101.1"/>
    <property type="molecule type" value="Genomic_DNA"/>
</dbReference>
<feature type="region of interest" description="Disordered" evidence="1">
    <location>
        <begin position="170"/>
        <end position="213"/>
    </location>
</feature>
<feature type="compositionally biased region" description="Basic and acidic residues" evidence="1">
    <location>
        <begin position="64"/>
        <end position="76"/>
    </location>
</feature>
<feature type="compositionally biased region" description="Pro residues" evidence="1">
    <location>
        <begin position="48"/>
        <end position="61"/>
    </location>
</feature>
<evidence type="ECO:0000256" key="1">
    <source>
        <dbReference type="SAM" id="MobiDB-lite"/>
    </source>
</evidence>
<feature type="compositionally biased region" description="Low complexity" evidence="1">
    <location>
        <begin position="175"/>
        <end position="185"/>
    </location>
</feature>
<comment type="caution">
    <text evidence="2">The sequence shown here is derived from an EMBL/GenBank/DDBJ whole genome shotgun (WGS) entry which is preliminary data.</text>
</comment>
<protein>
    <submittedName>
        <fullName evidence="2">Uncharacterized protein</fullName>
    </submittedName>
</protein>
<evidence type="ECO:0000313" key="3">
    <source>
        <dbReference type="Proteomes" id="UP000327013"/>
    </source>
</evidence>
<feature type="compositionally biased region" description="Basic and acidic residues" evidence="1">
    <location>
        <begin position="8"/>
        <end position="25"/>
    </location>
</feature>
<gene>
    <name evidence="2" type="ORF">FH972_025810</name>
</gene>
<feature type="region of interest" description="Disordered" evidence="1">
    <location>
        <begin position="1"/>
        <end position="76"/>
    </location>
</feature>
<dbReference type="AlphaFoldDB" id="A0A5N6L2I0"/>
<organism evidence="2 3">
    <name type="scientific">Carpinus fangiana</name>
    <dbReference type="NCBI Taxonomy" id="176857"/>
    <lineage>
        <taxon>Eukaryota</taxon>
        <taxon>Viridiplantae</taxon>
        <taxon>Streptophyta</taxon>
        <taxon>Embryophyta</taxon>
        <taxon>Tracheophyta</taxon>
        <taxon>Spermatophyta</taxon>
        <taxon>Magnoliopsida</taxon>
        <taxon>eudicotyledons</taxon>
        <taxon>Gunneridae</taxon>
        <taxon>Pentapetalae</taxon>
        <taxon>rosids</taxon>
        <taxon>fabids</taxon>
        <taxon>Fagales</taxon>
        <taxon>Betulaceae</taxon>
        <taxon>Carpinus</taxon>
    </lineage>
</organism>
<dbReference type="Proteomes" id="UP000327013">
    <property type="component" value="Unassembled WGS sequence"/>
</dbReference>
<proteinExistence type="predicted"/>
<keyword evidence="3" id="KW-1185">Reference proteome</keyword>
<sequence>MEAQTTPRDAKKRPADDPLEGEQRLSKRFNLLSLEQNGKLFIPVNGHSPPPPPPSPAPLSNPRPSRERLQRTRADDDWMQVEDTKDKIYIHNLDDELASEEDVPEDERIIFLPDIEKQLAKIPDHILRGDTESPRNLGTQLVLYSVPRSITVPEEKDNVRKAIIESRARARLEQEAQSEAASASQDSMLHDDEQDQDTAGQGFPSDPDAMDIG</sequence>